<evidence type="ECO:0000256" key="6">
    <source>
        <dbReference type="PROSITE-ProRule" id="PRU10141"/>
    </source>
</evidence>
<feature type="binding site" evidence="6">
    <location>
        <position position="354"/>
    </location>
    <ligand>
        <name>ATP</name>
        <dbReference type="ChEBI" id="CHEBI:30616"/>
    </ligand>
</feature>
<reference evidence="10 11" key="1">
    <citation type="journal article" date="2013" name="Genome Biol.">
        <title>Genome of Acanthamoeba castellanii highlights extensive lateral gene transfer and early evolution of tyrosine kinase signaling.</title>
        <authorList>
            <person name="Clarke M."/>
            <person name="Lohan A.J."/>
            <person name="Liu B."/>
            <person name="Lagkouvardos I."/>
            <person name="Roy S."/>
            <person name="Zafar N."/>
            <person name="Bertelli C."/>
            <person name="Schilde C."/>
            <person name="Kianianmomeni A."/>
            <person name="Burglin T.R."/>
            <person name="Frech C."/>
            <person name="Turcotte B."/>
            <person name="Kopec K.O."/>
            <person name="Synnott J.M."/>
            <person name="Choo C."/>
            <person name="Paponov I."/>
            <person name="Finkler A."/>
            <person name="Soon Heng Tan C."/>
            <person name="Hutchins A.P."/>
            <person name="Weinmeier T."/>
            <person name="Rattei T."/>
            <person name="Chu J.S."/>
            <person name="Gimenez G."/>
            <person name="Irimia M."/>
            <person name="Rigden D.J."/>
            <person name="Fitzpatrick D.A."/>
            <person name="Lorenzo-Morales J."/>
            <person name="Bateman A."/>
            <person name="Chiu C.H."/>
            <person name="Tang P."/>
            <person name="Hegemann P."/>
            <person name="Fromm H."/>
            <person name="Raoult D."/>
            <person name="Greub G."/>
            <person name="Miranda-Saavedra D."/>
            <person name="Chen N."/>
            <person name="Nash P."/>
            <person name="Ginger M.L."/>
            <person name="Horn M."/>
            <person name="Schaap P."/>
            <person name="Caler L."/>
            <person name="Loftus B."/>
        </authorList>
    </citation>
    <scope>NUCLEOTIDE SEQUENCE [LARGE SCALE GENOMIC DNA]</scope>
    <source>
        <strain evidence="10 11">Neff</strain>
    </source>
</reference>
<sequence length="603" mass="63750">MDGGWFKKKVGAVSARFTSSPGNDTPISAPISFRQEYHVGFNKETGKFEGNLPKEWVTRLAASGITQEQMQEDTTTLAAVIQFHDHLLGREDEQPSPPTNNPHPLHSSASSGAQRYEPGGGRGHARTLSGSATAGSKVARSPYRTPIPAKPLPPPPGSSIGGSAPASPASFSPAASPRSSPTGSAIQSPPIPASGLQKPSYIAAGRGGGLSGSGGGQRLSYRAPLPSAPGSGGPPGSAPMRPPPPTGRGRGGAPPMPQQLPKPSFQAPPIPCHQPHPVGAPREEDGPSDNGHNGSGGGSMEALPTLGPDVDVEDLVSHEDPLTLYSGMQLLGQGASGAVYSATDSRNGKLVAIKQMVMAKQIKREILVNEIRIMSESRHPAIVQYIDSYIVGGSLWVVMELVEGGSLTEIIENIRHEVREDHMAAICKATLEGLHYLHTRPHPIIHRDIKSDNILVGLDGAVKITDFGYGAQLGGGFADERISVVGTTYWMAPEVVTGKKYKTNVDVWSLGIMALEMVEGEPPYMGEPMLKALYMIAKEGRPAFKNPGGMSPDLKDFIEQCTIMDPVDRPSAAQMLQDQLVPLVISNKKKKDAEASIHAAFLI</sequence>
<evidence type="ECO:0000313" key="11">
    <source>
        <dbReference type="Proteomes" id="UP000011083"/>
    </source>
</evidence>
<evidence type="ECO:0000256" key="1">
    <source>
        <dbReference type="ARBA" id="ARBA00008874"/>
    </source>
</evidence>
<dbReference type="InterPro" id="IPR000719">
    <property type="entry name" value="Prot_kinase_dom"/>
</dbReference>
<evidence type="ECO:0000259" key="9">
    <source>
        <dbReference type="PROSITE" id="PS50108"/>
    </source>
</evidence>
<feature type="compositionally biased region" description="Pro residues" evidence="7">
    <location>
        <begin position="236"/>
        <end position="246"/>
    </location>
</feature>
<dbReference type="GO" id="GO:0004674">
    <property type="term" value="F:protein serine/threonine kinase activity"/>
    <property type="evidence" value="ECO:0007669"/>
    <property type="project" value="UniProtKB-EC"/>
</dbReference>
<dbReference type="InterPro" id="IPR011009">
    <property type="entry name" value="Kinase-like_dom_sf"/>
</dbReference>
<dbReference type="GeneID" id="14915582"/>
<dbReference type="KEGG" id="acan:ACA1_011260"/>
<keyword evidence="10" id="KW-0418">Kinase</keyword>
<dbReference type="PROSITE" id="PS50108">
    <property type="entry name" value="CRIB"/>
    <property type="match status" value="1"/>
</dbReference>
<evidence type="ECO:0000256" key="5">
    <source>
        <dbReference type="ARBA" id="ARBA00048679"/>
    </source>
</evidence>
<dbReference type="PANTHER" id="PTHR45832:SF22">
    <property type="entry name" value="SERINE_THREONINE-PROTEIN KINASE SAMKA-RELATED"/>
    <property type="match status" value="1"/>
</dbReference>
<dbReference type="STRING" id="1257118.L8GPX2"/>
<keyword evidence="10" id="KW-0808">Transferase</keyword>
<dbReference type="Gene3D" id="3.90.810.10">
    <property type="entry name" value="CRIB domain"/>
    <property type="match status" value="1"/>
</dbReference>
<comment type="catalytic activity">
    <reaction evidence="5">
        <text>L-seryl-[protein] + ATP = O-phospho-L-seryl-[protein] + ADP + H(+)</text>
        <dbReference type="Rhea" id="RHEA:17989"/>
        <dbReference type="Rhea" id="RHEA-COMP:9863"/>
        <dbReference type="Rhea" id="RHEA-COMP:11604"/>
        <dbReference type="ChEBI" id="CHEBI:15378"/>
        <dbReference type="ChEBI" id="CHEBI:29999"/>
        <dbReference type="ChEBI" id="CHEBI:30616"/>
        <dbReference type="ChEBI" id="CHEBI:83421"/>
        <dbReference type="ChEBI" id="CHEBI:456216"/>
        <dbReference type="EC" id="2.7.11.1"/>
    </reaction>
</comment>
<dbReference type="SUPFAM" id="SSF56112">
    <property type="entry name" value="Protein kinase-like (PK-like)"/>
    <property type="match status" value="1"/>
</dbReference>
<dbReference type="Gene3D" id="1.10.510.10">
    <property type="entry name" value="Transferase(Phosphotransferase) domain 1"/>
    <property type="match status" value="1"/>
</dbReference>
<dbReference type="GO" id="GO:0106310">
    <property type="term" value="F:protein serine kinase activity"/>
    <property type="evidence" value="ECO:0007669"/>
    <property type="project" value="RHEA"/>
</dbReference>
<dbReference type="PROSITE" id="PS00108">
    <property type="entry name" value="PROTEIN_KINASE_ST"/>
    <property type="match status" value="1"/>
</dbReference>
<feature type="region of interest" description="Disordered" evidence="7">
    <location>
        <begin position="90"/>
        <end position="307"/>
    </location>
</feature>
<dbReference type="InterPro" id="IPR000095">
    <property type="entry name" value="CRIB_dom"/>
</dbReference>
<evidence type="ECO:0000259" key="8">
    <source>
        <dbReference type="PROSITE" id="PS50011"/>
    </source>
</evidence>
<dbReference type="PANTHER" id="PTHR45832">
    <property type="entry name" value="SERINE/THREONINE-PROTEIN KINASE SAMKA-RELATED-RELATED"/>
    <property type="match status" value="1"/>
</dbReference>
<dbReference type="Proteomes" id="UP000011083">
    <property type="component" value="Unassembled WGS sequence"/>
</dbReference>
<dbReference type="OMA" id="MEYVPFQ"/>
<evidence type="ECO:0000256" key="3">
    <source>
        <dbReference type="ARBA" id="ARBA00022840"/>
    </source>
</evidence>
<evidence type="ECO:0000256" key="7">
    <source>
        <dbReference type="SAM" id="MobiDB-lite"/>
    </source>
</evidence>
<dbReference type="GO" id="GO:0005524">
    <property type="term" value="F:ATP binding"/>
    <property type="evidence" value="ECO:0007669"/>
    <property type="project" value="UniProtKB-UniRule"/>
</dbReference>
<dbReference type="SMART" id="SM00220">
    <property type="entry name" value="S_TKc"/>
    <property type="match status" value="1"/>
</dbReference>
<protein>
    <submittedName>
        <fullName evidence="10">Myosin I heavy chain kinase</fullName>
    </submittedName>
</protein>
<dbReference type="CDD" id="cd06614">
    <property type="entry name" value="STKc_PAK"/>
    <property type="match status" value="1"/>
</dbReference>
<comment type="catalytic activity">
    <reaction evidence="4">
        <text>L-threonyl-[protein] + ATP = O-phospho-L-threonyl-[protein] + ADP + H(+)</text>
        <dbReference type="Rhea" id="RHEA:46608"/>
        <dbReference type="Rhea" id="RHEA-COMP:11060"/>
        <dbReference type="Rhea" id="RHEA-COMP:11605"/>
        <dbReference type="ChEBI" id="CHEBI:15378"/>
        <dbReference type="ChEBI" id="CHEBI:30013"/>
        <dbReference type="ChEBI" id="CHEBI:30616"/>
        <dbReference type="ChEBI" id="CHEBI:61977"/>
        <dbReference type="ChEBI" id="CHEBI:456216"/>
        <dbReference type="EC" id="2.7.11.1"/>
    </reaction>
</comment>
<dbReference type="VEuPathDB" id="AmoebaDB:ACA1_011260"/>
<dbReference type="Pfam" id="PF00069">
    <property type="entry name" value="Pkinase"/>
    <property type="match status" value="1"/>
</dbReference>
<feature type="compositionally biased region" description="Low complexity" evidence="7">
    <location>
        <begin position="218"/>
        <end position="229"/>
    </location>
</feature>
<keyword evidence="2 6" id="KW-0547">Nucleotide-binding</keyword>
<dbReference type="Gene3D" id="3.30.200.20">
    <property type="entry name" value="Phosphorylase Kinase, domain 1"/>
    <property type="match status" value="1"/>
</dbReference>
<keyword evidence="11" id="KW-1185">Reference proteome</keyword>
<keyword evidence="3 6" id="KW-0067">ATP-binding</keyword>
<name>L8GPX2_ACACF</name>
<proteinExistence type="inferred from homology"/>
<evidence type="ECO:0000256" key="2">
    <source>
        <dbReference type="ARBA" id="ARBA00022741"/>
    </source>
</evidence>
<dbReference type="InterPro" id="IPR008271">
    <property type="entry name" value="Ser/Thr_kinase_AS"/>
</dbReference>
<dbReference type="InterPro" id="IPR051931">
    <property type="entry name" value="PAK3-like"/>
</dbReference>
<dbReference type="OrthoDB" id="2914378at2759"/>
<dbReference type="RefSeq" id="XP_004336980.1">
    <property type="nucleotide sequence ID" value="XM_004336932.1"/>
</dbReference>
<accession>L8GPX2</accession>
<dbReference type="PROSITE" id="PS00107">
    <property type="entry name" value="PROTEIN_KINASE_ATP"/>
    <property type="match status" value="1"/>
</dbReference>
<feature type="compositionally biased region" description="Gly residues" evidence="7">
    <location>
        <begin position="205"/>
        <end position="217"/>
    </location>
</feature>
<feature type="domain" description="CRIB" evidence="9">
    <location>
        <begin position="27"/>
        <end position="40"/>
    </location>
</feature>
<feature type="compositionally biased region" description="Pro residues" evidence="7">
    <location>
        <begin position="148"/>
        <end position="157"/>
    </location>
</feature>
<dbReference type="InterPro" id="IPR017441">
    <property type="entry name" value="Protein_kinase_ATP_BS"/>
</dbReference>
<dbReference type="EMBL" id="KB008037">
    <property type="protein sequence ID" value="ELR14967.1"/>
    <property type="molecule type" value="Genomic_DNA"/>
</dbReference>
<dbReference type="PROSITE" id="PS50011">
    <property type="entry name" value="PROTEIN_KINASE_DOM"/>
    <property type="match status" value="1"/>
</dbReference>
<feature type="compositionally biased region" description="Pro residues" evidence="7">
    <location>
        <begin position="254"/>
        <end position="274"/>
    </location>
</feature>
<feature type="compositionally biased region" description="Low complexity" evidence="7">
    <location>
        <begin position="161"/>
        <end position="185"/>
    </location>
</feature>
<gene>
    <name evidence="10" type="ORF">ACA1_011260</name>
</gene>
<organism evidence="10 11">
    <name type="scientific">Acanthamoeba castellanii (strain ATCC 30010 / Neff)</name>
    <dbReference type="NCBI Taxonomy" id="1257118"/>
    <lineage>
        <taxon>Eukaryota</taxon>
        <taxon>Amoebozoa</taxon>
        <taxon>Discosea</taxon>
        <taxon>Longamoebia</taxon>
        <taxon>Centramoebida</taxon>
        <taxon>Acanthamoebidae</taxon>
        <taxon>Acanthamoeba</taxon>
    </lineage>
</organism>
<comment type="similarity">
    <text evidence="1">Belongs to the protein kinase superfamily. STE Ser/Thr protein kinase family. STE20 subfamily.</text>
</comment>
<dbReference type="Pfam" id="PF00786">
    <property type="entry name" value="PBD"/>
    <property type="match status" value="1"/>
</dbReference>
<evidence type="ECO:0000256" key="4">
    <source>
        <dbReference type="ARBA" id="ARBA00047899"/>
    </source>
</evidence>
<dbReference type="AlphaFoldDB" id="L8GPX2"/>
<feature type="domain" description="Protein kinase" evidence="8">
    <location>
        <begin position="325"/>
        <end position="581"/>
    </location>
</feature>
<evidence type="ECO:0000313" key="10">
    <source>
        <dbReference type="EMBL" id="ELR14967.1"/>
    </source>
</evidence>
<dbReference type="InterPro" id="IPR036936">
    <property type="entry name" value="CRIB_dom_sf"/>
</dbReference>